<protein>
    <recommendedName>
        <fullName evidence="1">LRRK2 ARM repeat domain-containing protein</fullName>
    </recommendedName>
</protein>
<dbReference type="InterPro" id="IPR016024">
    <property type="entry name" value="ARM-type_fold"/>
</dbReference>
<dbReference type="OrthoDB" id="8940716at2759"/>
<dbReference type="Gene3D" id="1.25.10.10">
    <property type="entry name" value="Leucine-rich Repeat Variant"/>
    <property type="match status" value="1"/>
</dbReference>
<dbReference type="Pfam" id="PF23744">
    <property type="entry name" value="ARM_LRRK2"/>
    <property type="match status" value="1"/>
</dbReference>
<gene>
    <name evidence="2" type="ORF">AB205_0137540</name>
</gene>
<feature type="non-terminal residue" evidence="2">
    <location>
        <position position="99"/>
    </location>
</feature>
<dbReference type="AlphaFoldDB" id="A0A2G9R6F7"/>
<proteinExistence type="predicted"/>
<keyword evidence="3" id="KW-1185">Reference proteome</keyword>
<dbReference type="InterPro" id="IPR011989">
    <property type="entry name" value="ARM-like"/>
</dbReference>
<evidence type="ECO:0000259" key="1">
    <source>
        <dbReference type="Pfam" id="PF23744"/>
    </source>
</evidence>
<dbReference type="SUPFAM" id="SSF48371">
    <property type="entry name" value="ARM repeat"/>
    <property type="match status" value="1"/>
</dbReference>
<evidence type="ECO:0000313" key="2">
    <source>
        <dbReference type="EMBL" id="PIO22861.1"/>
    </source>
</evidence>
<dbReference type="InterPro" id="IPR056597">
    <property type="entry name" value="ARM_LRRK2"/>
</dbReference>
<sequence length="99" mass="11429">MYHPELHDNIGDEQHQYPVHTEVMLSMLMHSSSKEVFHASSTALATLSDHNAFIRKTLLEKGVHINVLEIMKKHLDSPEATESACRVLLHLFSERYYEL</sequence>
<dbReference type="Proteomes" id="UP000228934">
    <property type="component" value="Unassembled WGS sequence"/>
</dbReference>
<feature type="domain" description="LRRK2 ARM repeat" evidence="1">
    <location>
        <begin position="1"/>
        <end position="98"/>
    </location>
</feature>
<accession>A0A2G9R6F7</accession>
<evidence type="ECO:0000313" key="3">
    <source>
        <dbReference type="Proteomes" id="UP000228934"/>
    </source>
</evidence>
<dbReference type="EMBL" id="KV983554">
    <property type="protein sequence ID" value="PIO22861.1"/>
    <property type="molecule type" value="Genomic_DNA"/>
</dbReference>
<name>A0A2G9R6F7_AQUCT</name>
<organism evidence="2 3">
    <name type="scientific">Aquarana catesbeiana</name>
    <name type="common">American bullfrog</name>
    <name type="synonym">Rana catesbeiana</name>
    <dbReference type="NCBI Taxonomy" id="8400"/>
    <lineage>
        <taxon>Eukaryota</taxon>
        <taxon>Metazoa</taxon>
        <taxon>Chordata</taxon>
        <taxon>Craniata</taxon>
        <taxon>Vertebrata</taxon>
        <taxon>Euteleostomi</taxon>
        <taxon>Amphibia</taxon>
        <taxon>Batrachia</taxon>
        <taxon>Anura</taxon>
        <taxon>Neobatrachia</taxon>
        <taxon>Ranoidea</taxon>
        <taxon>Ranidae</taxon>
        <taxon>Aquarana</taxon>
    </lineage>
</organism>
<reference evidence="3" key="1">
    <citation type="journal article" date="2017" name="Nat. Commun.">
        <title>The North American bullfrog draft genome provides insight into hormonal regulation of long noncoding RNA.</title>
        <authorList>
            <person name="Hammond S.A."/>
            <person name="Warren R.L."/>
            <person name="Vandervalk B.P."/>
            <person name="Kucuk E."/>
            <person name="Khan H."/>
            <person name="Gibb E.A."/>
            <person name="Pandoh P."/>
            <person name="Kirk H."/>
            <person name="Zhao Y."/>
            <person name="Jones M."/>
            <person name="Mungall A.J."/>
            <person name="Coope R."/>
            <person name="Pleasance S."/>
            <person name="Moore R.A."/>
            <person name="Holt R.A."/>
            <person name="Round J.M."/>
            <person name="Ohora S."/>
            <person name="Walle B.V."/>
            <person name="Veldhoen N."/>
            <person name="Helbing C.C."/>
            <person name="Birol I."/>
        </authorList>
    </citation>
    <scope>NUCLEOTIDE SEQUENCE [LARGE SCALE GENOMIC DNA]</scope>
</reference>